<evidence type="ECO:0008006" key="4">
    <source>
        <dbReference type="Google" id="ProtNLM"/>
    </source>
</evidence>
<dbReference type="Proteomes" id="UP001432014">
    <property type="component" value="Chromosome"/>
</dbReference>
<reference evidence="2 3" key="1">
    <citation type="submission" date="2022-10" db="EMBL/GenBank/DDBJ databases">
        <title>The complete genomes of actinobacterial strains from the NBC collection.</title>
        <authorList>
            <person name="Joergensen T.S."/>
            <person name="Alvarez Arevalo M."/>
            <person name="Sterndorff E.B."/>
            <person name="Faurdal D."/>
            <person name="Vuksanovic O."/>
            <person name="Mourched A.-S."/>
            <person name="Charusanti P."/>
            <person name="Shaw S."/>
            <person name="Blin K."/>
            <person name="Weber T."/>
        </authorList>
    </citation>
    <scope>NUCLEOTIDE SEQUENCE [LARGE SCALE GENOMIC DNA]</scope>
    <source>
        <strain evidence="2 3">NBC_01247</strain>
    </source>
</reference>
<evidence type="ECO:0000313" key="3">
    <source>
        <dbReference type="Proteomes" id="UP001432014"/>
    </source>
</evidence>
<sequence length="85" mass="9006">MEHALCPACGSADTSRLSAPQGRRSHRCGPCDRAFEPRICPYCGSVCIEGSVGVAGALYKQPAASVRCTRCRAELPVLHDPYGQG</sequence>
<dbReference type="RefSeq" id="WP_329500579.1">
    <property type="nucleotide sequence ID" value="NZ_CP108460.1"/>
</dbReference>
<evidence type="ECO:0000256" key="1">
    <source>
        <dbReference type="SAM" id="MobiDB-lite"/>
    </source>
</evidence>
<proteinExistence type="predicted"/>
<keyword evidence="3" id="KW-1185">Reference proteome</keyword>
<dbReference type="EMBL" id="CP108482">
    <property type="protein sequence ID" value="WUS54895.1"/>
    <property type="molecule type" value="Genomic_DNA"/>
</dbReference>
<gene>
    <name evidence="2" type="ORF">OG469_04830</name>
</gene>
<feature type="region of interest" description="Disordered" evidence="1">
    <location>
        <begin position="1"/>
        <end position="23"/>
    </location>
</feature>
<protein>
    <recommendedName>
        <fullName evidence="4">Replication restart DNA helicase PriA</fullName>
    </recommendedName>
</protein>
<organism evidence="2 3">
    <name type="scientific">Kitasatospora herbaricolor</name>
    <dbReference type="NCBI Taxonomy" id="68217"/>
    <lineage>
        <taxon>Bacteria</taxon>
        <taxon>Bacillati</taxon>
        <taxon>Actinomycetota</taxon>
        <taxon>Actinomycetes</taxon>
        <taxon>Kitasatosporales</taxon>
        <taxon>Streptomycetaceae</taxon>
        <taxon>Kitasatospora</taxon>
    </lineage>
</organism>
<evidence type="ECO:0000313" key="2">
    <source>
        <dbReference type="EMBL" id="WUS54895.1"/>
    </source>
</evidence>
<name>A0ABZ1W245_9ACTN</name>
<accession>A0ABZ1W245</accession>